<accession>A0A1D2VRT6</accession>
<evidence type="ECO:0000256" key="5">
    <source>
        <dbReference type="ARBA" id="ARBA00023136"/>
    </source>
</evidence>
<dbReference type="InParanoid" id="A0A1D2VRT6"/>
<keyword evidence="9" id="KW-1185">Reference proteome</keyword>
<evidence type="ECO:0000256" key="4">
    <source>
        <dbReference type="ARBA" id="ARBA00022989"/>
    </source>
</evidence>
<dbReference type="OrthoDB" id="430207at2759"/>
<name>A0A1D2VRT6_9ASCO</name>
<proteinExistence type="inferred from homology"/>
<dbReference type="EMBL" id="KV454475">
    <property type="protein sequence ID" value="ODV64324.1"/>
    <property type="molecule type" value="Genomic_DNA"/>
</dbReference>
<reference evidence="9" key="1">
    <citation type="submission" date="2016-05" db="EMBL/GenBank/DDBJ databases">
        <title>Comparative genomics of biotechnologically important yeasts.</title>
        <authorList>
            <consortium name="DOE Joint Genome Institute"/>
            <person name="Riley R."/>
            <person name="Haridas S."/>
            <person name="Wolfe K.H."/>
            <person name="Lopes M.R."/>
            <person name="Hittinger C.T."/>
            <person name="Goker M."/>
            <person name="Salamov A."/>
            <person name="Wisecaver J."/>
            <person name="Long T.M."/>
            <person name="Aerts A.L."/>
            <person name="Barry K."/>
            <person name="Choi C."/>
            <person name="Clum A."/>
            <person name="Coughlan A.Y."/>
            <person name="Deshpande S."/>
            <person name="Douglass A.P."/>
            <person name="Hanson S.J."/>
            <person name="Klenk H.-P."/>
            <person name="Labutti K."/>
            <person name="Lapidus A."/>
            <person name="Lindquist E."/>
            <person name="Lipzen A."/>
            <person name="Meier-Kolthoff J.P."/>
            <person name="Ohm R.A."/>
            <person name="Otillar R.P."/>
            <person name="Pangilinan J."/>
            <person name="Peng Y."/>
            <person name="Rokas A."/>
            <person name="Rosa C.A."/>
            <person name="Scheuner C."/>
            <person name="Sibirny A.A."/>
            <person name="Slot J.C."/>
            <person name="Stielow J.B."/>
            <person name="Sun H."/>
            <person name="Kurtzman C.P."/>
            <person name="Blackwell M."/>
            <person name="Grigoriev I.V."/>
            <person name="Jeffries T.W."/>
        </authorList>
    </citation>
    <scope>NUCLEOTIDE SEQUENCE [LARGE SCALE GENOMIC DNA]</scope>
    <source>
        <strain evidence="9">DSM 1968</strain>
    </source>
</reference>
<dbReference type="InterPro" id="IPR007248">
    <property type="entry name" value="Mpv17_PMP22"/>
</dbReference>
<keyword evidence="5" id="KW-0472">Membrane</keyword>
<sequence length="242" mass="27864">MSRFFLAYSNSLKNHPLITNGLTTGFLFGSGDVLAQFLFPLEDSTISQDTSELLNNPSLIDSIIPNKTNKQNNSRASWLLHYDIKRTIRAIIYGSLIFSVIGDKWYKILPKINFPFFKNSIYFINNPNFKSNLDTLARVTCDQLLFAPLGIPLYYSAMSLLENKSFNDLKENLLNNYKVTLLTNWAVWPFFQFLNFSLVPVQHRLLTVNIVSILWNCFLSYRNNTSSKLINRNPTYSPPLPE</sequence>
<evidence type="ECO:0000313" key="8">
    <source>
        <dbReference type="EMBL" id="ODV64324.1"/>
    </source>
</evidence>
<dbReference type="STRING" id="1344418.A0A1D2VRT6"/>
<evidence type="ECO:0000256" key="1">
    <source>
        <dbReference type="ARBA" id="ARBA00004141"/>
    </source>
</evidence>
<dbReference type="FunCoup" id="A0A1D2VRT6">
    <property type="interactions" value="577"/>
</dbReference>
<protein>
    <recommendedName>
        <fullName evidence="6">Protein SYM1</fullName>
    </recommendedName>
</protein>
<evidence type="ECO:0000256" key="6">
    <source>
        <dbReference type="ARBA" id="ARBA00039302"/>
    </source>
</evidence>
<dbReference type="Pfam" id="PF04117">
    <property type="entry name" value="Mpv17_PMP22"/>
    <property type="match status" value="1"/>
</dbReference>
<dbReference type="Proteomes" id="UP000095038">
    <property type="component" value="Unassembled WGS sequence"/>
</dbReference>
<gene>
    <name evidence="8" type="ORF">ASCRUDRAFT_68316</name>
</gene>
<evidence type="ECO:0000313" key="9">
    <source>
        <dbReference type="Proteomes" id="UP000095038"/>
    </source>
</evidence>
<keyword evidence="3" id="KW-0812">Transmembrane</keyword>
<dbReference type="PANTHER" id="PTHR11266">
    <property type="entry name" value="PEROXISOMAL MEMBRANE PROTEIN 2, PXMP2 MPV17"/>
    <property type="match status" value="1"/>
</dbReference>
<dbReference type="AlphaFoldDB" id="A0A1D2VRT6"/>
<dbReference type="PANTHER" id="PTHR11266:SF17">
    <property type="entry name" value="PROTEIN MPV17"/>
    <property type="match status" value="1"/>
</dbReference>
<dbReference type="RefSeq" id="XP_020050631.1">
    <property type="nucleotide sequence ID" value="XM_020191516.1"/>
</dbReference>
<evidence type="ECO:0000256" key="3">
    <source>
        <dbReference type="ARBA" id="ARBA00022692"/>
    </source>
</evidence>
<evidence type="ECO:0000256" key="7">
    <source>
        <dbReference type="RuleBase" id="RU363053"/>
    </source>
</evidence>
<dbReference type="GeneID" id="30965152"/>
<comment type="similarity">
    <text evidence="2 7">Belongs to the peroxisomal membrane protein PXMP2/4 family.</text>
</comment>
<evidence type="ECO:0000256" key="2">
    <source>
        <dbReference type="ARBA" id="ARBA00006824"/>
    </source>
</evidence>
<organism evidence="8 9">
    <name type="scientific">Ascoidea rubescens DSM 1968</name>
    <dbReference type="NCBI Taxonomy" id="1344418"/>
    <lineage>
        <taxon>Eukaryota</taxon>
        <taxon>Fungi</taxon>
        <taxon>Dikarya</taxon>
        <taxon>Ascomycota</taxon>
        <taxon>Saccharomycotina</taxon>
        <taxon>Saccharomycetes</taxon>
        <taxon>Ascoideaceae</taxon>
        <taxon>Ascoidea</taxon>
    </lineage>
</organism>
<dbReference type="GO" id="GO:0005743">
    <property type="term" value="C:mitochondrial inner membrane"/>
    <property type="evidence" value="ECO:0007669"/>
    <property type="project" value="EnsemblFungi"/>
</dbReference>
<keyword evidence="4" id="KW-1133">Transmembrane helix</keyword>
<comment type="subcellular location">
    <subcellularLocation>
        <location evidence="1">Membrane</location>
        <topology evidence="1">Multi-pass membrane protein</topology>
    </subcellularLocation>
</comment>
<dbReference type="GO" id="GO:0006067">
    <property type="term" value="P:ethanol metabolic process"/>
    <property type="evidence" value="ECO:0007669"/>
    <property type="project" value="EnsemblFungi"/>
</dbReference>